<feature type="transmembrane region" description="Helical" evidence="5">
    <location>
        <begin position="254"/>
        <end position="273"/>
    </location>
</feature>
<keyword evidence="3 5" id="KW-1133">Transmembrane helix</keyword>
<evidence type="ECO:0000256" key="3">
    <source>
        <dbReference type="ARBA" id="ARBA00022989"/>
    </source>
</evidence>
<evidence type="ECO:0000256" key="1">
    <source>
        <dbReference type="ARBA" id="ARBA00004141"/>
    </source>
</evidence>
<feature type="transmembrane region" description="Helical" evidence="5">
    <location>
        <begin position="152"/>
        <end position="175"/>
    </location>
</feature>
<protein>
    <recommendedName>
        <fullName evidence="8">Membrane transporter protein</fullName>
    </recommendedName>
</protein>
<keyword evidence="4 5" id="KW-0472">Membrane</keyword>
<dbReference type="Pfam" id="PF09608">
    <property type="entry name" value="Alph_Pro_TM"/>
    <property type="match status" value="1"/>
</dbReference>
<accession>A0AA36N6R3</accession>
<feature type="transmembrane region" description="Helical" evidence="5">
    <location>
        <begin position="224"/>
        <end position="242"/>
    </location>
</feature>
<dbReference type="InterPro" id="IPR019088">
    <property type="entry name" value="CHP02186-rel_TM"/>
</dbReference>
<dbReference type="Pfam" id="PF01925">
    <property type="entry name" value="TauE"/>
    <property type="match status" value="1"/>
</dbReference>
<name>A0AA36N6R3_9DINO</name>
<feature type="transmembrane region" description="Helical" evidence="5">
    <location>
        <begin position="91"/>
        <end position="112"/>
    </location>
</feature>
<evidence type="ECO:0000256" key="5">
    <source>
        <dbReference type="SAM" id="Phobius"/>
    </source>
</evidence>
<feature type="transmembrane region" description="Helical" evidence="5">
    <location>
        <begin position="195"/>
        <end position="217"/>
    </location>
</feature>
<dbReference type="AlphaFoldDB" id="A0AA36N6R3"/>
<dbReference type="EMBL" id="CAUJNA010002223">
    <property type="protein sequence ID" value="CAJ1391467.1"/>
    <property type="molecule type" value="Genomic_DNA"/>
</dbReference>
<dbReference type="InterPro" id="IPR051598">
    <property type="entry name" value="TSUP/Inactive_protease-like"/>
</dbReference>
<keyword evidence="7" id="KW-1185">Reference proteome</keyword>
<evidence type="ECO:0000313" key="7">
    <source>
        <dbReference type="Proteomes" id="UP001178507"/>
    </source>
</evidence>
<gene>
    <name evidence="6" type="ORF">EVOR1521_LOCUS16731</name>
</gene>
<keyword evidence="2 5" id="KW-0812">Transmembrane</keyword>
<comment type="subcellular location">
    <subcellularLocation>
        <location evidence="1">Membrane</location>
        <topology evidence="1">Multi-pass membrane protein</topology>
    </subcellularLocation>
</comment>
<dbReference type="Proteomes" id="UP001178507">
    <property type="component" value="Unassembled WGS sequence"/>
</dbReference>
<proteinExistence type="predicted"/>
<evidence type="ECO:0000256" key="4">
    <source>
        <dbReference type="ARBA" id="ARBA00023136"/>
    </source>
</evidence>
<evidence type="ECO:0000313" key="6">
    <source>
        <dbReference type="EMBL" id="CAJ1391467.1"/>
    </source>
</evidence>
<evidence type="ECO:0000256" key="2">
    <source>
        <dbReference type="ARBA" id="ARBA00022692"/>
    </source>
</evidence>
<sequence>MGAAVGFLSGMFGVGGGFLITPLLIFYNIPPAVAVATGANQIVASSVSGVLSHLKRGGVDFKLGAVLLAGGLIGSTMGVYVYSLLRGIGQLDLIVSILYVVFLGTVGGLMLFESVRALRRARSGEVVSLRRPGQHTWVHKLPFKMRFKTSRLYVSVIPVLGLGAVIGMLAAIMGVGGGFIMVPAMIYLLKVPTNVVIGTSLFQIIFVAAYTTVVQAVTNQTVDVMLALLLMIGGVAGAQYGARAGQRLRGEQLRAMLAILVLLVALRLAYTLFIMGLRRAVILVALAAGLTGTPAAAQETAPVGDTDAAAAANAAEQARVPERIEIGLSTETVAITSDFTGQALTIFGAIDNVDPLVHRQGRYDIFVILEGPRSELVARRKDRVFGIWMNVESQSFDNTPQSYLIASTRLARDITSLDTLARLSLGVGQIRVQPHPDKKQAREVEQFTSALRRLKRGDGLYQEFPGGVRFISQSLFRAELALPANVPLGQHRARAYLFRNGELVGQTEAPLRIAKAGFEYAVSDFARTQSLYYGLTSVLLALFVGWLGRIVFRKD</sequence>
<reference evidence="6" key="1">
    <citation type="submission" date="2023-08" db="EMBL/GenBank/DDBJ databases">
        <authorList>
            <person name="Chen Y."/>
            <person name="Shah S."/>
            <person name="Dougan E. K."/>
            <person name="Thang M."/>
            <person name="Chan C."/>
        </authorList>
    </citation>
    <scope>NUCLEOTIDE SEQUENCE</scope>
</reference>
<feature type="transmembrane region" description="Helical" evidence="5">
    <location>
        <begin position="63"/>
        <end position="85"/>
    </location>
</feature>
<evidence type="ECO:0008006" key="8">
    <source>
        <dbReference type="Google" id="ProtNLM"/>
    </source>
</evidence>
<feature type="transmembrane region" description="Helical" evidence="5">
    <location>
        <begin position="7"/>
        <end position="27"/>
    </location>
</feature>
<dbReference type="PANTHER" id="PTHR43701:SF12">
    <property type="entry name" value="MEMBRANE TRANSPORTER PROTEIN YTNM-RELATED"/>
    <property type="match status" value="1"/>
</dbReference>
<dbReference type="NCBIfam" id="TIGR02186">
    <property type="entry name" value="alph_Pro_TM"/>
    <property type="match status" value="1"/>
</dbReference>
<feature type="transmembrane region" description="Helical" evidence="5">
    <location>
        <begin position="33"/>
        <end position="51"/>
    </location>
</feature>
<comment type="caution">
    <text evidence="6">The sequence shown here is derived from an EMBL/GenBank/DDBJ whole genome shotgun (WGS) entry which is preliminary data.</text>
</comment>
<organism evidence="6 7">
    <name type="scientific">Effrenium voratum</name>
    <dbReference type="NCBI Taxonomy" id="2562239"/>
    <lineage>
        <taxon>Eukaryota</taxon>
        <taxon>Sar</taxon>
        <taxon>Alveolata</taxon>
        <taxon>Dinophyceae</taxon>
        <taxon>Suessiales</taxon>
        <taxon>Symbiodiniaceae</taxon>
        <taxon>Effrenium</taxon>
    </lineage>
</organism>
<feature type="transmembrane region" description="Helical" evidence="5">
    <location>
        <begin position="531"/>
        <end position="552"/>
    </location>
</feature>
<dbReference type="PANTHER" id="PTHR43701">
    <property type="entry name" value="MEMBRANE TRANSPORTER PROTEIN MJ0441-RELATED"/>
    <property type="match status" value="1"/>
</dbReference>
<dbReference type="GO" id="GO:0016020">
    <property type="term" value="C:membrane"/>
    <property type="evidence" value="ECO:0007669"/>
    <property type="project" value="UniProtKB-SubCell"/>
</dbReference>
<dbReference type="InterPro" id="IPR002781">
    <property type="entry name" value="TM_pro_TauE-like"/>
</dbReference>